<dbReference type="InterPro" id="IPR052733">
    <property type="entry name" value="Chloroplast_QOR"/>
</dbReference>
<accession>A0A5A9ZUB0</accession>
<dbReference type="PROSITE" id="PS01162">
    <property type="entry name" value="QOR_ZETA_CRYSTAL"/>
    <property type="match status" value="1"/>
</dbReference>
<dbReference type="GO" id="GO:0008270">
    <property type="term" value="F:zinc ion binding"/>
    <property type="evidence" value="ECO:0007669"/>
    <property type="project" value="InterPro"/>
</dbReference>
<dbReference type="Gene3D" id="3.90.180.10">
    <property type="entry name" value="Medium-chain alcohol dehydrogenases, catalytic domain"/>
    <property type="match status" value="1"/>
</dbReference>
<dbReference type="InterPro" id="IPR011032">
    <property type="entry name" value="GroES-like_sf"/>
</dbReference>
<proteinExistence type="predicted"/>
<dbReference type="PANTHER" id="PTHR44013:SF1">
    <property type="entry name" value="ZINC-TYPE ALCOHOL DEHYDROGENASE-LIKE PROTEIN C16A3.02C"/>
    <property type="match status" value="1"/>
</dbReference>
<dbReference type="EMBL" id="VDFC01000095">
    <property type="protein sequence ID" value="KAA0920582.1"/>
    <property type="molecule type" value="Genomic_DNA"/>
</dbReference>
<evidence type="ECO:0000313" key="3">
    <source>
        <dbReference type="Proteomes" id="UP000324965"/>
    </source>
</evidence>
<comment type="caution">
    <text evidence="2">The sequence shown here is derived from an EMBL/GenBank/DDBJ whole genome shotgun (WGS) entry which is preliminary data.</text>
</comment>
<sequence length="305" mass="30963">MKALQYTAYGRGPVVGDVPEPVPGPGEVLVRVAGAALNPLDVKIGAGHVREYFPITFPSTVGTDLAGTVERLGSGVTGWSVGDAVITRTDPTAGGAVAEYAAVPATGLVAAPTTIPLDAAAGLATAAATAWQAVTEIAELKSGQKVLVHAGAGGVGSFVIQLARRAGAHVVTTASGAAAELVRKLGADDVIDYTGVDFRTAVSDVDVVVDAVGGETEARSLDVLKPGGLLVSLPVPPDFERAAARGLRAEFLFHASDAERLAKVVAVANEGFEIVVDRTVRLSGAADAFDHLARGHAKGKVIVRP</sequence>
<protein>
    <submittedName>
        <fullName evidence="2">NADP-dependent oxidoreductase</fullName>
    </submittedName>
</protein>
<dbReference type="PANTHER" id="PTHR44013">
    <property type="entry name" value="ZINC-TYPE ALCOHOL DEHYDROGENASE-LIKE PROTEIN C16A3.02C"/>
    <property type="match status" value="1"/>
</dbReference>
<dbReference type="Pfam" id="PF08240">
    <property type="entry name" value="ADH_N"/>
    <property type="match status" value="1"/>
</dbReference>
<dbReference type="RefSeq" id="WP_149515879.1">
    <property type="nucleotide sequence ID" value="NZ_VDFC01000095.1"/>
</dbReference>
<dbReference type="InterPro" id="IPR013154">
    <property type="entry name" value="ADH-like_N"/>
</dbReference>
<organism evidence="2 3">
    <name type="scientific">Streptomyces apricus</name>
    <dbReference type="NCBI Taxonomy" id="1828112"/>
    <lineage>
        <taxon>Bacteria</taxon>
        <taxon>Bacillati</taxon>
        <taxon>Actinomycetota</taxon>
        <taxon>Actinomycetes</taxon>
        <taxon>Kitasatosporales</taxon>
        <taxon>Streptomycetaceae</taxon>
        <taxon>Streptomyces</taxon>
    </lineage>
</organism>
<evidence type="ECO:0000259" key="1">
    <source>
        <dbReference type="SMART" id="SM00829"/>
    </source>
</evidence>
<dbReference type="SUPFAM" id="SSF50129">
    <property type="entry name" value="GroES-like"/>
    <property type="match status" value="1"/>
</dbReference>
<dbReference type="InterPro" id="IPR036291">
    <property type="entry name" value="NAD(P)-bd_dom_sf"/>
</dbReference>
<reference evidence="2 3" key="1">
    <citation type="submission" date="2019-05" db="EMBL/GenBank/DDBJ databases">
        <authorList>
            <person name="Hariharan J."/>
            <person name="Choudoir M.J."/>
            <person name="Diebold P."/>
            <person name="Panke-Buisse K."/>
            <person name="Buckley D.H."/>
        </authorList>
    </citation>
    <scope>NUCLEOTIDE SEQUENCE [LARGE SCALE GENOMIC DNA]</scope>
    <source>
        <strain evidence="2 3">SUN51</strain>
    </source>
</reference>
<dbReference type="Gene3D" id="3.40.50.720">
    <property type="entry name" value="NAD(P)-binding Rossmann-like Domain"/>
    <property type="match status" value="1"/>
</dbReference>
<dbReference type="Proteomes" id="UP000324965">
    <property type="component" value="Unassembled WGS sequence"/>
</dbReference>
<dbReference type="CDD" id="cd05289">
    <property type="entry name" value="MDR_like_2"/>
    <property type="match status" value="1"/>
</dbReference>
<name>A0A5A9ZUB0_9ACTN</name>
<dbReference type="AlphaFoldDB" id="A0A5A9ZUB0"/>
<dbReference type="OrthoDB" id="3727682at2"/>
<dbReference type="GO" id="GO:0016491">
    <property type="term" value="F:oxidoreductase activity"/>
    <property type="evidence" value="ECO:0007669"/>
    <property type="project" value="InterPro"/>
</dbReference>
<keyword evidence="3" id="KW-1185">Reference proteome</keyword>
<evidence type="ECO:0000313" key="2">
    <source>
        <dbReference type="EMBL" id="KAA0920582.1"/>
    </source>
</evidence>
<dbReference type="SMART" id="SM00829">
    <property type="entry name" value="PKS_ER"/>
    <property type="match status" value="1"/>
</dbReference>
<dbReference type="InterPro" id="IPR020843">
    <property type="entry name" value="ER"/>
</dbReference>
<dbReference type="SUPFAM" id="SSF51735">
    <property type="entry name" value="NAD(P)-binding Rossmann-fold domains"/>
    <property type="match status" value="1"/>
</dbReference>
<gene>
    <name evidence="2" type="ORF">FGF04_37605</name>
</gene>
<feature type="domain" description="Enoyl reductase (ER)" evidence="1">
    <location>
        <begin position="10"/>
        <end position="303"/>
    </location>
</feature>
<dbReference type="Pfam" id="PF13602">
    <property type="entry name" value="ADH_zinc_N_2"/>
    <property type="match status" value="1"/>
</dbReference>
<dbReference type="InterPro" id="IPR002364">
    <property type="entry name" value="Quin_OxRdtase/zeta-crystal_CS"/>
</dbReference>